<keyword evidence="7" id="KW-0325">Glycoprotein</keyword>
<keyword evidence="5 8" id="KW-0472">Membrane</keyword>
<keyword evidence="10" id="KW-1185">Reference proteome</keyword>
<dbReference type="AlphaFoldDB" id="A0A8K0CSZ8"/>
<sequence>MMLLFGVEETVAFIFENETDITFPTEIQNPRTITIISKPIEVAFTLHNNYVIISKEFNTLKQTTEELIRSPLWNKSNSPRGNFLVFMFSEIFLNETIEYFWQLDITRLVLATKSISDNSLRVYKPNSSYQRGKCVNFLKEKTIDSCKLITNITFPKVTTLTGCSIKLVDVQDLNAVLQQRGRAYANVIKTIILIAEILEANITFQQTQDIKQAVYNRSEDIILYYFLSRLETLYENYDISKCFLREEIVWIVPKLHKLFGHMVMMSLFTTTTWIALLITALITVLLLWSAAKCVSIQSKFKSLQRCLLIILLFTSDSCTNSLPNNNTLRVLIIFYLVYCMQITTIFRGKLISALTEPEYDRPISTMEELADLELPVIVSKAAKETGIQFKEGAIDTKLRKRMIVAEPHVMLETVMGIAYDRNMTSYCTEALLRKVLPEVKGMID</sequence>
<feature type="non-terminal residue" evidence="9">
    <location>
        <position position="444"/>
    </location>
</feature>
<dbReference type="OrthoDB" id="6737338at2759"/>
<keyword evidence="4 8" id="KW-1133">Transmembrane helix</keyword>
<evidence type="ECO:0000256" key="7">
    <source>
        <dbReference type="ARBA" id="ARBA00023180"/>
    </source>
</evidence>
<dbReference type="PANTHER" id="PTHR42643:SF24">
    <property type="entry name" value="IONOTROPIC RECEPTOR 60A"/>
    <property type="match status" value="1"/>
</dbReference>
<keyword evidence="6" id="KW-0675">Receptor</keyword>
<comment type="caution">
    <text evidence="9">The sequence shown here is derived from an EMBL/GenBank/DDBJ whole genome shotgun (WGS) entry which is preliminary data.</text>
</comment>
<evidence type="ECO:0000256" key="8">
    <source>
        <dbReference type="SAM" id="Phobius"/>
    </source>
</evidence>
<dbReference type="PANTHER" id="PTHR42643">
    <property type="entry name" value="IONOTROPIC RECEPTOR 20A-RELATED"/>
    <property type="match status" value="1"/>
</dbReference>
<proteinExistence type="predicted"/>
<organism evidence="9 10">
    <name type="scientific">Ignelater luminosus</name>
    <name type="common">Cucubano</name>
    <name type="synonym">Pyrophorus luminosus</name>
    <dbReference type="NCBI Taxonomy" id="2038154"/>
    <lineage>
        <taxon>Eukaryota</taxon>
        <taxon>Metazoa</taxon>
        <taxon>Ecdysozoa</taxon>
        <taxon>Arthropoda</taxon>
        <taxon>Hexapoda</taxon>
        <taxon>Insecta</taxon>
        <taxon>Pterygota</taxon>
        <taxon>Neoptera</taxon>
        <taxon>Endopterygota</taxon>
        <taxon>Coleoptera</taxon>
        <taxon>Polyphaga</taxon>
        <taxon>Elateriformia</taxon>
        <taxon>Elateroidea</taxon>
        <taxon>Elateridae</taxon>
        <taxon>Agrypninae</taxon>
        <taxon>Pyrophorini</taxon>
        <taxon>Ignelater</taxon>
    </lineage>
</organism>
<dbReference type="Gene3D" id="1.10.287.70">
    <property type="match status" value="1"/>
</dbReference>
<evidence type="ECO:0000256" key="6">
    <source>
        <dbReference type="ARBA" id="ARBA00023170"/>
    </source>
</evidence>
<keyword evidence="3 8" id="KW-0812">Transmembrane</keyword>
<protein>
    <recommendedName>
        <fullName evidence="11">Ionotropic receptor</fullName>
    </recommendedName>
</protein>
<evidence type="ECO:0000313" key="9">
    <source>
        <dbReference type="EMBL" id="KAF2890711.1"/>
    </source>
</evidence>
<gene>
    <name evidence="9" type="ORF">ILUMI_15462</name>
</gene>
<evidence type="ECO:0000256" key="4">
    <source>
        <dbReference type="ARBA" id="ARBA00022989"/>
    </source>
</evidence>
<evidence type="ECO:0000313" key="10">
    <source>
        <dbReference type="Proteomes" id="UP000801492"/>
    </source>
</evidence>
<dbReference type="GO" id="GO:0005886">
    <property type="term" value="C:plasma membrane"/>
    <property type="evidence" value="ECO:0007669"/>
    <property type="project" value="UniProtKB-SubCell"/>
</dbReference>
<feature type="transmembrane region" description="Helical" evidence="8">
    <location>
        <begin position="328"/>
        <end position="346"/>
    </location>
</feature>
<evidence type="ECO:0008006" key="11">
    <source>
        <dbReference type="Google" id="ProtNLM"/>
    </source>
</evidence>
<comment type="subcellular location">
    <subcellularLocation>
        <location evidence="1">Cell membrane</location>
        <topology evidence="1">Multi-pass membrane protein</topology>
    </subcellularLocation>
</comment>
<reference evidence="9" key="1">
    <citation type="submission" date="2019-08" db="EMBL/GenBank/DDBJ databases">
        <title>The genome of the North American firefly Photinus pyralis.</title>
        <authorList>
            <consortium name="Photinus pyralis genome working group"/>
            <person name="Fallon T.R."/>
            <person name="Sander Lower S.E."/>
            <person name="Weng J.-K."/>
        </authorList>
    </citation>
    <scope>NUCLEOTIDE SEQUENCE</scope>
    <source>
        <strain evidence="9">TRF0915ILg1</strain>
        <tissue evidence="9">Whole body</tissue>
    </source>
</reference>
<evidence type="ECO:0000256" key="2">
    <source>
        <dbReference type="ARBA" id="ARBA00022475"/>
    </source>
</evidence>
<dbReference type="EMBL" id="VTPC01047730">
    <property type="protein sequence ID" value="KAF2890711.1"/>
    <property type="molecule type" value="Genomic_DNA"/>
</dbReference>
<feature type="transmembrane region" description="Helical" evidence="8">
    <location>
        <begin position="273"/>
        <end position="291"/>
    </location>
</feature>
<dbReference type="InterPro" id="IPR052192">
    <property type="entry name" value="Insect_Ionotropic_Sensory_Rcpt"/>
</dbReference>
<dbReference type="Proteomes" id="UP000801492">
    <property type="component" value="Unassembled WGS sequence"/>
</dbReference>
<evidence type="ECO:0000256" key="3">
    <source>
        <dbReference type="ARBA" id="ARBA00022692"/>
    </source>
</evidence>
<keyword evidence="2" id="KW-1003">Cell membrane</keyword>
<evidence type="ECO:0000256" key="1">
    <source>
        <dbReference type="ARBA" id="ARBA00004651"/>
    </source>
</evidence>
<accession>A0A8K0CSZ8</accession>
<name>A0A8K0CSZ8_IGNLU</name>
<evidence type="ECO:0000256" key="5">
    <source>
        <dbReference type="ARBA" id="ARBA00023136"/>
    </source>
</evidence>